<dbReference type="EMBL" id="RDQH01000333">
    <property type="protein sequence ID" value="RXH93229.1"/>
    <property type="molecule type" value="Genomic_DNA"/>
</dbReference>
<comment type="caution">
    <text evidence="2">The sequence shown here is derived from an EMBL/GenBank/DDBJ whole genome shotgun (WGS) entry which is preliminary data.</text>
</comment>
<keyword evidence="3" id="KW-1185">Reference proteome</keyword>
<dbReference type="Proteomes" id="UP000290289">
    <property type="component" value="Chromosome 7"/>
</dbReference>
<proteinExistence type="predicted"/>
<feature type="compositionally biased region" description="Basic and acidic residues" evidence="1">
    <location>
        <begin position="18"/>
        <end position="39"/>
    </location>
</feature>
<gene>
    <name evidence="2" type="ORF">DVH24_013805</name>
</gene>
<reference evidence="2 3" key="1">
    <citation type="submission" date="2018-10" db="EMBL/GenBank/DDBJ databases">
        <title>A high-quality apple genome assembly.</title>
        <authorList>
            <person name="Hu J."/>
        </authorList>
    </citation>
    <scope>NUCLEOTIDE SEQUENCE [LARGE SCALE GENOMIC DNA]</scope>
    <source>
        <strain evidence="3">cv. HFTH1</strain>
        <tissue evidence="2">Young leaf</tissue>
    </source>
</reference>
<evidence type="ECO:0000313" key="3">
    <source>
        <dbReference type="Proteomes" id="UP000290289"/>
    </source>
</evidence>
<protein>
    <submittedName>
        <fullName evidence="2">Uncharacterized protein</fullName>
    </submittedName>
</protein>
<sequence length="78" mass="8826">MKSCGYMSRIQPWAERSMPIEERHPSTDLREERGQERMGFDGGPFGNRRFSVEDFFAKEEAEVSGGAWVGWGGGLQGR</sequence>
<name>A0A498JBQ2_MALDO</name>
<dbReference type="AlphaFoldDB" id="A0A498JBQ2"/>
<evidence type="ECO:0000256" key="1">
    <source>
        <dbReference type="SAM" id="MobiDB-lite"/>
    </source>
</evidence>
<organism evidence="2 3">
    <name type="scientific">Malus domestica</name>
    <name type="common">Apple</name>
    <name type="synonym">Pyrus malus</name>
    <dbReference type="NCBI Taxonomy" id="3750"/>
    <lineage>
        <taxon>Eukaryota</taxon>
        <taxon>Viridiplantae</taxon>
        <taxon>Streptophyta</taxon>
        <taxon>Embryophyta</taxon>
        <taxon>Tracheophyta</taxon>
        <taxon>Spermatophyta</taxon>
        <taxon>Magnoliopsida</taxon>
        <taxon>eudicotyledons</taxon>
        <taxon>Gunneridae</taxon>
        <taxon>Pentapetalae</taxon>
        <taxon>rosids</taxon>
        <taxon>fabids</taxon>
        <taxon>Rosales</taxon>
        <taxon>Rosaceae</taxon>
        <taxon>Amygdaloideae</taxon>
        <taxon>Maleae</taxon>
        <taxon>Malus</taxon>
    </lineage>
</organism>
<evidence type="ECO:0000313" key="2">
    <source>
        <dbReference type="EMBL" id="RXH93229.1"/>
    </source>
</evidence>
<accession>A0A498JBQ2</accession>
<feature type="region of interest" description="Disordered" evidence="1">
    <location>
        <begin position="1"/>
        <end position="45"/>
    </location>
</feature>